<dbReference type="Proteomes" id="UP000541185">
    <property type="component" value="Unassembled WGS sequence"/>
</dbReference>
<dbReference type="AlphaFoldDB" id="A0A848H190"/>
<accession>A0A848H190</accession>
<protein>
    <recommendedName>
        <fullName evidence="4">DUF5666 domain-containing protein</fullName>
    </recommendedName>
</protein>
<keyword evidence="1" id="KW-0732">Signal</keyword>
<comment type="caution">
    <text evidence="2">The sequence shown here is derived from an EMBL/GenBank/DDBJ whole genome shotgun (WGS) entry which is preliminary data.</text>
</comment>
<dbReference type="EMBL" id="JABBFX010000001">
    <property type="protein sequence ID" value="NML44237.1"/>
    <property type="molecule type" value="Genomic_DNA"/>
</dbReference>
<name>A0A848H190_9BURK</name>
<evidence type="ECO:0008006" key="4">
    <source>
        <dbReference type="Google" id="ProtNLM"/>
    </source>
</evidence>
<proteinExistence type="predicted"/>
<evidence type="ECO:0000313" key="3">
    <source>
        <dbReference type="Proteomes" id="UP000541185"/>
    </source>
</evidence>
<evidence type="ECO:0000256" key="1">
    <source>
        <dbReference type="SAM" id="SignalP"/>
    </source>
</evidence>
<gene>
    <name evidence="2" type="ORF">HHL11_10785</name>
</gene>
<feature type="chain" id="PRO_5032810819" description="DUF5666 domain-containing protein" evidence="1">
    <location>
        <begin position="32"/>
        <end position="149"/>
    </location>
</feature>
<evidence type="ECO:0000313" key="2">
    <source>
        <dbReference type="EMBL" id="NML44237.1"/>
    </source>
</evidence>
<sequence length="149" mass="16014">MKKTMLLKWMAATAQASLLAGALLLALHAAADPGRRDGVQVAGHDAVDPALRRFTGKVTALGPANKAGRVATLRFDPIGPGMVAPRRNELRGWRLTFIRGKLFGRSLWIKGNTPNELTVRDTDPSLAGVVEGDILMIELLDPKKVDPNA</sequence>
<dbReference type="RefSeq" id="WP_169418384.1">
    <property type="nucleotide sequence ID" value="NZ_JABBFX010000001.1"/>
</dbReference>
<reference evidence="2 3" key="1">
    <citation type="submission" date="2020-04" db="EMBL/GenBank/DDBJ databases">
        <title>Ramlibacter sp. G-1-2-2 isolated from soil.</title>
        <authorList>
            <person name="Dahal R.H."/>
        </authorList>
    </citation>
    <scope>NUCLEOTIDE SEQUENCE [LARGE SCALE GENOMIC DNA]</scope>
    <source>
        <strain evidence="2 3">G-1-2-2</strain>
    </source>
</reference>
<feature type="signal peptide" evidence="1">
    <location>
        <begin position="1"/>
        <end position="31"/>
    </location>
</feature>
<keyword evidence="3" id="KW-1185">Reference proteome</keyword>
<organism evidence="2 3">
    <name type="scientific">Ramlibacter agri</name>
    <dbReference type="NCBI Taxonomy" id="2728837"/>
    <lineage>
        <taxon>Bacteria</taxon>
        <taxon>Pseudomonadati</taxon>
        <taxon>Pseudomonadota</taxon>
        <taxon>Betaproteobacteria</taxon>
        <taxon>Burkholderiales</taxon>
        <taxon>Comamonadaceae</taxon>
        <taxon>Ramlibacter</taxon>
    </lineage>
</organism>